<comment type="caution">
    <text evidence="1">The sequence shown here is derived from an EMBL/GenBank/DDBJ whole genome shotgun (WGS) entry which is preliminary data.</text>
</comment>
<organism evidence="1 2">
    <name type="scientific">Pangasianodon gigas</name>
    <name type="common">Mekong giant catfish</name>
    <name type="synonym">Pangasius gigas</name>
    <dbReference type="NCBI Taxonomy" id="30993"/>
    <lineage>
        <taxon>Eukaryota</taxon>
        <taxon>Metazoa</taxon>
        <taxon>Chordata</taxon>
        <taxon>Craniata</taxon>
        <taxon>Vertebrata</taxon>
        <taxon>Euteleostomi</taxon>
        <taxon>Actinopterygii</taxon>
        <taxon>Neopterygii</taxon>
        <taxon>Teleostei</taxon>
        <taxon>Ostariophysi</taxon>
        <taxon>Siluriformes</taxon>
        <taxon>Pangasiidae</taxon>
        <taxon>Pangasianodon</taxon>
    </lineage>
</organism>
<gene>
    <name evidence="1" type="ORF">PGIGA_G00050730</name>
</gene>
<reference evidence="1 2" key="1">
    <citation type="journal article" date="2022" name="bioRxiv">
        <title>An ancient truncated duplication of the anti-Mullerian hormone receptor type 2 gene is a potential conserved master sex determinant in the Pangasiidae catfish family.</title>
        <authorList>
            <person name="Wen M."/>
            <person name="Pan Q."/>
            <person name="Jouanno E."/>
            <person name="Montfort J."/>
            <person name="Zahm M."/>
            <person name="Cabau C."/>
            <person name="Klopp C."/>
            <person name="Iampietro C."/>
            <person name="Roques C."/>
            <person name="Bouchez O."/>
            <person name="Castinel A."/>
            <person name="Donnadieu C."/>
            <person name="Parrinello H."/>
            <person name="Poncet C."/>
            <person name="Belmonte E."/>
            <person name="Gautier V."/>
            <person name="Avarre J.-C."/>
            <person name="Dugue R."/>
            <person name="Gustiano R."/>
            <person name="Ha T.T.T."/>
            <person name="Campet M."/>
            <person name="Sriphairoj K."/>
            <person name="Ribolli J."/>
            <person name="de Almeida F.L."/>
            <person name="Desvignes T."/>
            <person name="Postlethwait J.H."/>
            <person name="Bucao C.F."/>
            <person name="Robinson-Rechavi M."/>
            <person name="Bobe J."/>
            <person name="Herpin A."/>
            <person name="Guiguen Y."/>
        </authorList>
    </citation>
    <scope>NUCLEOTIDE SEQUENCE [LARGE SCALE GENOMIC DNA]</scope>
    <source>
        <strain evidence="1">YG-Dec2019</strain>
    </source>
</reference>
<dbReference type="EMBL" id="CM040466">
    <property type="protein sequence ID" value="MCI4385458.1"/>
    <property type="molecule type" value="Genomic_DNA"/>
</dbReference>
<keyword evidence="2" id="KW-1185">Reference proteome</keyword>
<name>A0ACC5X376_PANGG</name>
<dbReference type="Proteomes" id="UP000829447">
    <property type="component" value="Linkage Group LG13"/>
</dbReference>
<protein>
    <submittedName>
        <fullName evidence="1">Uncharacterized protein</fullName>
    </submittedName>
</protein>
<evidence type="ECO:0000313" key="1">
    <source>
        <dbReference type="EMBL" id="MCI4385458.1"/>
    </source>
</evidence>
<sequence length="325" mass="34466">MAEIFGERTTSPLTPPHSGEVINVASAADVLPLDEQVKRSAPVEPASASLPASERESVILICEAPSSAPLAPPQSSSAPPAPPQSSSAPLAPPQSSSAPPAPPQSSSAPPAPPQSSSAPPAPPQSSSAPPAPPQPKESDIVEAPAPPKTTPPQEAEPITAPESEVKSELDKTCQSAQKRCKQTGQLLFCIPPMEEVQQKKAEKVSKSTEKKENKEKRRRRPGHLLFCIPPTEEDQQKTEKASTLAEPTTSPVSWTRQSQSLVSWVFKTRSQEKPRKRVGFCLTLIEEEQDEAETTCKLMGSVEPSSTSPAVSDPETASHTHCTAP</sequence>
<accession>A0ACC5X376</accession>
<proteinExistence type="predicted"/>
<evidence type="ECO:0000313" key="2">
    <source>
        <dbReference type="Proteomes" id="UP000829447"/>
    </source>
</evidence>